<name>A0A3Q0T131_AMPCI</name>
<dbReference type="PANTHER" id="PTHR44086:SF4">
    <property type="entry name" value="THIOSULFATE SULFURTRANSFERASE_RHODANESE-LIKE DOMAIN-CONTAINING PROTEIN 1-RELATED"/>
    <property type="match status" value="1"/>
</dbReference>
<dbReference type="Ensembl" id="ENSACIT00000028388.1">
    <property type="protein sequence ID" value="ENSACIP00000027658.1"/>
    <property type="gene ID" value="ENSACIG00000021429.1"/>
</dbReference>
<dbReference type="Pfam" id="PF00581">
    <property type="entry name" value="Rhodanese"/>
    <property type="match status" value="1"/>
</dbReference>
<evidence type="ECO:0000313" key="2">
    <source>
        <dbReference type="Ensembl" id="ENSACIP00000027658.1"/>
    </source>
</evidence>
<reference evidence="2" key="1">
    <citation type="submission" date="2025-08" db="UniProtKB">
        <authorList>
            <consortium name="Ensembl"/>
        </authorList>
    </citation>
    <scope>IDENTIFICATION</scope>
</reference>
<dbReference type="GeneTree" id="ENSGT00940000165845"/>
<dbReference type="SMART" id="SM00450">
    <property type="entry name" value="RHOD"/>
    <property type="match status" value="1"/>
</dbReference>
<dbReference type="OMA" id="RARHYEG"/>
<dbReference type="SUPFAM" id="SSF52821">
    <property type="entry name" value="Rhodanese/Cell cycle control phosphatase"/>
    <property type="match status" value="1"/>
</dbReference>
<dbReference type="STRING" id="61819.ENSACIP00000027658"/>
<accession>A0A3Q0T131</accession>
<organism evidence="2 3">
    <name type="scientific">Amphilophus citrinellus</name>
    <name type="common">Midas cichlid</name>
    <name type="synonym">Cichlasoma citrinellum</name>
    <dbReference type="NCBI Taxonomy" id="61819"/>
    <lineage>
        <taxon>Eukaryota</taxon>
        <taxon>Metazoa</taxon>
        <taxon>Chordata</taxon>
        <taxon>Craniata</taxon>
        <taxon>Vertebrata</taxon>
        <taxon>Euteleostomi</taxon>
        <taxon>Actinopterygii</taxon>
        <taxon>Neopterygii</taxon>
        <taxon>Teleostei</taxon>
        <taxon>Neoteleostei</taxon>
        <taxon>Acanthomorphata</taxon>
        <taxon>Ovalentaria</taxon>
        <taxon>Cichlomorphae</taxon>
        <taxon>Cichliformes</taxon>
        <taxon>Cichlidae</taxon>
        <taxon>New World cichlids</taxon>
        <taxon>Cichlasomatinae</taxon>
        <taxon>Heroini</taxon>
        <taxon>Amphilophus</taxon>
    </lineage>
</organism>
<dbReference type="Proteomes" id="UP000261340">
    <property type="component" value="Unplaced"/>
</dbReference>
<dbReference type="PROSITE" id="PS50206">
    <property type="entry name" value="RHODANESE_3"/>
    <property type="match status" value="1"/>
</dbReference>
<dbReference type="Gene3D" id="3.40.250.10">
    <property type="entry name" value="Rhodanese-like domain"/>
    <property type="match status" value="1"/>
</dbReference>
<dbReference type="AlphaFoldDB" id="A0A3Q0T131"/>
<reference evidence="2" key="2">
    <citation type="submission" date="2025-09" db="UniProtKB">
        <authorList>
            <consortium name="Ensembl"/>
        </authorList>
    </citation>
    <scope>IDENTIFICATION</scope>
</reference>
<dbReference type="PANTHER" id="PTHR44086">
    <property type="entry name" value="THIOSULFATE SULFURTRANSFERASE RDL2, MITOCHONDRIAL-RELATED"/>
    <property type="match status" value="1"/>
</dbReference>
<evidence type="ECO:0000259" key="1">
    <source>
        <dbReference type="PROSITE" id="PS50206"/>
    </source>
</evidence>
<proteinExistence type="predicted"/>
<keyword evidence="3" id="KW-1185">Reference proteome</keyword>
<dbReference type="InterPro" id="IPR036873">
    <property type="entry name" value="Rhodanese-like_dom_sf"/>
</dbReference>
<dbReference type="InterPro" id="IPR001763">
    <property type="entry name" value="Rhodanese-like_dom"/>
</dbReference>
<sequence>IFSPSTILPAVSSVVTHSQLKAMLASRNIQLFDVRSPEEYQDGRIPQAVNLPLDNLEESLKLSPEYFEQRFEVKAPGKDDDNVVFHCRSGIRSAAALGIAHQLGFSKARHFKGGYSEWVEQGGK</sequence>
<feature type="domain" description="Rhodanese" evidence="1">
    <location>
        <begin position="25"/>
        <end position="120"/>
    </location>
</feature>
<evidence type="ECO:0000313" key="3">
    <source>
        <dbReference type="Proteomes" id="UP000261340"/>
    </source>
</evidence>
<protein>
    <submittedName>
        <fullName evidence="2">Si:ch211-161h7.8</fullName>
    </submittedName>
</protein>